<keyword evidence="8" id="KW-1133">Transmembrane helix</keyword>
<protein>
    <recommendedName>
        <fullName evidence="10">Flagellar protein FliL</fullName>
    </recommendedName>
</protein>
<proteinExistence type="inferred from homology"/>
<dbReference type="GO" id="GO:0071978">
    <property type="term" value="P:bacterial-type flagellum-dependent swarming motility"/>
    <property type="evidence" value="ECO:0007669"/>
    <property type="project" value="TreeGrafter"/>
</dbReference>
<dbReference type="PANTHER" id="PTHR35091:SF2">
    <property type="entry name" value="FLAGELLAR PROTEIN FLIL"/>
    <property type="match status" value="1"/>
</dbReference>
<dbReference type="InterPro" id="IPR005503">
    <property type="entry name" value="FliL"/>
</dbReference>
<sequence>MFQNKLLNKMMIIILVIALLGIVAFFTLDKIYAKPTDGEPSIDEILQYSQDLEEITTNLKNGGYVRIQFKVQTDSKKAKNELIKRDFQIRNTIIHLISDKDKKDFSGKESLQNIEEEIETALNEFMEEGKVVSVYITSFLLQN</sequence>
<comment type="subcellular location">
    <subcellularLocation>
        <location evidence="2">Cell membrane</location>
        <topology evidence="2">Single-pass membrane protein</topology>
    </subcellularLocation>
</comment>
<keyword evidence="7 10" id="KW-0283">Flagellar rotation</keyword>
<evidence type="ECO:0000256" key="3">
    <source>
        <dbReference type="ARBA" id="ARBA00008281"/>
    </source>
</evidence>
<reference evidence="11 12" key="1">
    <citation type="submission" date="2016-12" db="EMBL/GenBank/DDBJ databases">
        <title>The whole genome sequencing and assembly of Bacillus cohnii DSM 6307T strain.</title>
        <authorList>
            <person name="Lee Y.-J."/>
            <person name="Yi H."/>
            <person name="Bahn Y.-S."/>
            <person name="Kim J.F."/>
            <person name="Lee D.-W."/>
        </authorList>
    </citation>
    <scope>NUCLEOTIDE SEQUENCE [LARGE SCALE GENOMIC DNA]</scope>
    <source>
        <strain evidence="11 12">DSM 6307</strain>
    </source>
</reference>
<dbReference type="Proteomes" id="UP000215224">
    <property type="component" value="Chromosome"/>
</dbReference>
<keyword evidence="6" id="KW-0812">Transmembrane</keyword>
<comment type="function">
    <text evidence="1 10">Controls the rotational direction of flagella during chemotaxis.</text>
</comment>
<gene>
    <name evidence="11" type="ORF">BC6307_12565</name>
</gene>
<organism evidence="11 12">
    <name type="scientific">Sutcliffiella cohnii</name>
    <dbReference type="NCBI Taxonomy" id="33932"/>
    <lineage>
        <taxon>Bacteria</taxon>
        <taxon>Bacillati</taxon>
        <taxon>Bacillota</taxon>
        <taxon>Bacilli</taxon>
        <taxon>Bacillales</taxon>
        <taxon>Bacillaceae</taxon>
        <taxon>Sutcliffiella</taxon>
    </lineage>
</organism>
<keyword evidence="9 10" id="KW-0472">Membrane</keyword>
<evidence type="ECO:0000256" key="10">
    <source>
        <dbReference type="RuleBase" id="RU364125"/>
    </source>
</evidence>
<comment type="similarity">
    <text evidence="3 10">Belongs to the FliL family.</text>
</comment>
<evidence type="ECO:0000256" key="2">
    <source>
        <dbReference type="ARBA" id="ARBA00004162"/>
    </source>
</evidence>
<name>A0A223KRE2_9BACI</name>
<dbReference type="STRING" id="1314751.GCA_001591425_01175"/>
<dbReference type="RefSeq" id="WP_066413368.1">
    <property type="nucleotide sequence ID" value="NZ_CP018866.1"/>
</dbReference>
<keyword evidence="4 10" id="KW-1003">Cell membrane</keyword>
<evidence type="ECO:0000313" key="12">
    <source>
        <dbReference type="Proteomes" id="UP000215224"/>
    </source>
</evidence>
<dbReference type="EMBL" id="CP018866">
    <property type="protein sequence ID" value="AST92052.1"/>
    <property type="molecule type" value="Genomic_DNA"/>
</dbReference>
<evidence type="ECO:0000256" key="8">
    <source>
        <dbReference type="ARBA" id="ARBA00022989"/>
    </source>
</evidence>
<dbReference type="KEGG" id="bcoh:BC6307_12565"/>
<evidence type="ECO:0000256" key="9">
    <source>
        <dbReference type="ARBA" id="ARBA00023136"/>
    </source>
</evidence>
<keyword evidence="5 10" id="KW-0145">Chemotaxis</keyword>
<dbReference type="AlphaFoldDB" id="A0A223KRE2"/>
<dbReference type="GO" id="GO:0006935">
    <property type="term" value="P:chemotaxis"/>
    <property type="evidence" value="ECO:0007669"/>
    <property type="project" value="UniProtKB-KW"/>
</dbReference>
<keyword evidence="11" id="KW-0282">Flagellum</keyword>
<dbReference type="Pfam" id="PF03748">
    <property type="entry name" value="FliL"/>
    <property type="match status" value="1"/>
</dbReference>
<keyword evidence="11" id="KW-0969">Cilium</keyword>
<evidence type="ECO:0000256" key="5">
    <source>
        <dbReference type="ARBA" id="ARBA00022500"/>
    </source>
</evidence>
<keyword evidence="12" id="KW-1185">Reference proteome</keyword>
<dbReference type="NCBIfam" id="NF005826">
    <property type="entry name" value="PRK07718.1"/>
    <property type="match status" value="1"/>
</dbReference>
<keyword evidence="11" id="KW-0966">Cell projection</keyword>
<accession>A0A223KRE2</accession>
<evidence type="ECO:0000256" key="7">
    <source>
        <dbReference type="ARBA" id="ARBA00022779"/>
    </source>
</evidence>
<dbReference type="GO" id="GO:0009425">
    <property type="term" value="C:bacterial-type flagellum basal body"/>
    <property type="evidence" value="ECO:0007669"/>
    <property type="project" value="InterPro"/>
</dbReference>
<dbReference type="PANTHER" id="PTHR35091">
    <property type="entry name" value="FLAGELLAR PROTEIN FLIL"/>
    <property type="match status" value="1"/>
</dbReference>
<dbReference type="GO" id="GO:0005886">
    <property type="term" value="C:plasma membrane"/>
    <property type="evidence" value="ECO:0007669"/>
    <property type="project" value="UniProtKB-SubCell"/>
</dbReference>
<evidence type="ECO:0000313" key="11">
    <source>
        <dbReference type="EMBL" id="AST92052.1"/>
    </source>
</evidence>
<evidence type="ECO:0000256" key="6">
    <source>
        <dbReference type="ARBA" id="ARBA00022692"/>
    </source>
</evidence>
<evidence type="ECO:0000256" key="4">
    <source>
        <dbReference type="ARBA" id="ARBA00022475"/>
    </source>
</evidence>
<evidence type="ECO:0000256" key="1">
    <source>
        <dbReference type="ARBA" id="ARBA00002254"/>
    </source>
</evidence>